<proteinExistence type="predicted"/>
<gene>
    <name evidence="1" type="ORF">DKX38_012937</name>
</gene>
<reference evidence="2" key="1">
    <citation type="journal article" date="2019" name="Gigascience">
        <title>De novo genome assembly of the endangered Acer yangbiense, a plant species with extremely small populations endemic to Yunnan Province, China.</title>
        <authorList>
            <person name="Yang J."/>
            <person name="Wariss H.M."/>
            <person name="Tao L."/>
            <person name="Zhang R."/>
            <person name="Yun Q."/>
            <person name="Hollingsworth P."/>
            <person name="Dao Z."/>
            <person name="Luo G."/>
            <person name="Guo H."/>
            <person name="Ma Y."/>
            <person name="Sun W."/>
        </authorList>
    </citation>
    <scope>NUCLEOTIDE SEQUENCE [LARGE SCALE GENOMIC DNA]</scope>
    <source>
        <strain evidence="2">cv. br00</strain>
    </source>
</reference>
<protein>
    <submittedName>
        <fullName evidence="1">Uncharacterized protein</fullName>
    </submittedName>
</protein>
<dbReference type="AlphaFoldDB" id="A0A5N5LPT0"/>
<name>A0A5N5LPT0_9ROSI</name>
<dbReference type="Proteomes" id="UP000326939">
    <property type="component" value="Chromosome 8"/>
</dbReference>
<sequence>MDLNMRPEGPCCSTAFMWDQHYMQLPRRKKHVVFTENGEMGEFLLSTGRVDSMLCLRSDQSFADQSLFRCLFDLEHVCLELYIKTLIR</sequence>
<evidence type="ECO:0000313" key="1">
    <source>
        <dbReference type="EMBL" id="KAB5544825.1"/>
    </source>
</evidence>
<organism evidence="1 2">
    <name type="scientific">Salix brachista</name>
    <dbReference type="NCBI Taxonomy" id="2182728"/>
    <lineage>
        <taxon>Eukaryota</taxon>
        <taxon>Viridiplantae</taxon>
        <taxon>Streptophyta</taxon>
        <taxon>Embryophyta</taxon>
        <taxon>Tracheophyta</taxon>
        <taxon>Spermatophyta</taxon>
        <taxon>Magnoliopsida</taxon>
        <taxon>eudicotyledons</taxon>
        <taxon>Gunneridae</taxon>
        <taxon>Pentapetalae</taxon>
        <taxon>rosids</taxon>
        <taxon>fabids</taxon>
        <taxon>Malpighiales</taxon>
        <taxon>Salicaceae</taxon>
        <taxon>Saliceae</taxon>
        <taxon>Salix</taxon>
    </lineage>
</organism>
<accession>A0A5N5LPT0</accession>
<dbReference type="EMBL" id="VDCV01000008">
    <property type="protein sequence ID" value="KAB5544825.1"/>
    <property type="molecule type" value="Genomic_DNA"/>
</dbReference>
<evidence type="ECO:0000313" key="2">
    <source>
        <dbReference type="Proteomes" id="UP000326939"/>
    </source>
</evidence>
<keyword evidence="2" id="KW-1185">Reference proteome</keyword>
<comment type="caution">
    <text evidence="1">The sequence shown here is derived from an EMBL/GenBank/DDBJ whole genome shotgun (WGS) entry which is preliminary data.</text>
</comment>